<sequence>MNPFIAQQVALDDALVAPEDRVEIGKCNMRIDPTKTQKEATYQVVIDTLSLSPYYNAFLITADVPKIYMHQAVNPKKARKRTKAIVTPKKKSSFTTDDNIIPDLDVALELGKSISKIKVEEHEEARKIHETHECLVTAKPTSDEEFDAEPARRPTGKRRQNGVVFRDTSTVSKKKTPA</sequence>
<accession>A0ABQ5CPX1</accession>
<proteinExistence type="predicted"/>
<name>A0ABQ5CPX1_9ASTR</name>
<dbReference type="Proteomes" id="UP001151760">
    <property type="component" value="Unassembled WGS sequence"/>
</dbReference>
<organism evidence="2 3">
    <name type="scientific">Tanacetum coccineum</name>
    <dbReference type="NCBI Taxonomy" id="301880"/>
    <lineage>
        <taxon>Eukaryota</taxon>
        <taxon>Viridiplantae</taxon>
        <taxon>Streptophyta</taxon>
        <taxon>Embryophyta</taxon>
        <taxon>Tracheophyta</taxon>
        <taxon>Spermatophyta</taxon>
        <taxon>Magnoliopsida</taxon>
        <taxon>eudicotyledons</taxon>
        <taxon>Gunneridae</taxon>
        <taxon>Pentapetalae</taxon>
        <taxon>asterids</taxon>
        <taxon>campanulids</taxon>
        <taxon>Asterales</taxon>
        <taxon>Asteraceae</taxon>
        <taxon>Asteroideae</taxon>
        <taxon>Anthemideae</taxon>
        <taxon>Anthemidinae</taxon>
        <taxon>Tanacetum</taxon>
    </lineage>
</organism>
<reference evidence="2" key="1">
    <citation type="journal article" date="2022" name="Int. J. Mol. Sci.">
        <title>Draft Genome of Tanacetum Coccineum: Genomic Comparison of Closely Related Tanacetum-Family Plants.</title>
        <authorList>
            <person name="Yamashiro T."/>
            <person name="Shiraishi A."/>
            <person name="Nakayama K."/>
            <person name="Satake H."/>
        </authorList>
    </citation>
    <scope>NUCLEOTIDE SEQUENCE</scope>
</reference>
<feature type="region of interest" description="Disordered" evidence="1">
    <location>
        <begin position="135"/>
        <end position="178"/>
    </location>
</feature>
<gene>
    <name evidence="2" type="ORF">Tco_0909420</name>
</gene>
<evidence type="ECO:0000256" key="1">
    <source>
        <dbReference type="SAM" id="MobiDB-lite"/>
    </source>
</evidence>
<comment type="caution">
    <text evidence="2">The sequence shown here is derived from an EMBL/GenBank/DDBJ whole genome shotgun (WGS) entry which is preliminary data.</text>
</comment>
<keyword evidence="3" id="KW-1185">Reference proteome</keyword>
<evidence type="ECO:0000313" key="2">
    <source>
        <dbReference type="EMBL" id="GJT29145.1"/>
    </source>
</evidence>
<protein>
    <submittedName>
        <fullName evidence="2">Uncharacterized protein</fullName>
    </submittedName>
</protein>
<reference evidence="2" key="2">
    <citation type="submission" date="2022-01" db="EMBL/GenBank/DDBJ databases">
        <authorList>
            <person name="Yamashiro T."/>
            <person name="Shiraishi A."/>
            <person name="Satake H."/>
            <person name="Nakayama K."/>
        </authorList>
    </citation>
    <scope>NUCLEOTIDE SEQUENCE</scope>
</reference>
<dbReference type="EMBL" id="BQNB010014520">
    <property type="protein sequence ID" value="GJT29145.1"/>
    <property type="molecule type" value="Genomic_DNA"/>
</dbReference>
<evidence type="ECO:0000313" key="3">
    <source>
        <dbReference type="Proteomes" id="UP001151760"/>
    </source>
</evidence>